<evidence type="ECO:0000256" key="10">
    <source>
        <dbReference type="ARBA" id="ARBA00060880"/>
    </source>
</evidence>
<feature type="compositionally biased region" description="Pro residues" evidence="13">
    <location>
        <begin position="90"/>
        <end position="104"/>
    </location>
</feature>
<dbReference type="GO" id="GO:0001664">
    <property type="term" value="F:G protein-coupled receptor binding"/>
    <property type="evidence" value="ECO:0007669"/>
    <property type="project" value="TreeGrafter"/>
</dbReference>
<dbReference type="PROSITE" id="PS51882">
    <property type="entry name" value="G_ALPHA"/>
    <property type="match status" value="1"/>
</dbReference>
<dbReference type="FunFam" id="3.40.50.300:FF:000692">
    <property type="entry name" value="Guanine nucleotide-binding protein subunit alpha"/>
    <property type="match status" value="1"/>
</dbReference>
<dbReference type="GO" id="GO:0005737">
    <property type="term" value="C:cytoplasm"/>
    <property type="evidence" value="ECO:0007669"/>
    <property type="project" value="TreeGrafter"/>
</dbReference>
<evidence type="ECO:0000256" key="13">
    <source>
        <dbReference type="SAM" id="MobiDB-lite"/>
    </source>
</evidence>
<protein>
    <recommendedName>
        <fullName evidence="16">Extra-large guanine nucleotide-binding protein 3</fullName>
    </recommendedName>
</protein>
<dbReference type="PANTHER" id="PTHR10218:SF358">
    <property type="entry name" value="OS10G0117800 PROTEIN"/>
    <property type="match status" value="1"/>
</dbReference>
<dbReference type="FunFam" id="1.10.400.10:FF:000005">
    <property type="entry name" value="Extra-large guanine nucleotide-binding protein 3"/>
    <property type="match status" value="1"/>
</dbReference>
<dbReference type="PRINTS" id="PR00318">
    <property type="entry name" value="GPROTEINA"/>
</dbReference>
<feature type="binding site" evidence="12">
    <location>
        <position position="434"/>
    </location>
    <ligand>
        <name>Mg(2+)</name>
        <dbReference type="ChEBI" id="CHEBI:18420"/>
    </ligand>
</feature>
<evidence type="ECO:0000256" key="11">
    <source>
        <dbReference type="PIRSR" id="PIRSR601019-1"/>
    </source>
</evidence>
<evidence type="ECO:0000256" key="9">
    <source>
        <dbReference type="ARBA" id="ARBA00023242"/>
    </source>
</evidence>
<proteinExistence type="inferred from homology"/>
<evidence type="ECO:0000256" key="2">
    <source>
        <dbReference type="ARBA" id="ARBA00022723"/>
    </source>
</evidence>
<evidence type="ECO:0000256" key="1">
    <source>
        <dbReference type="ARBA" id="ARBA00004123"/>
    </source>
</evidence>
<dbReference type="GO" id="GO:0005834">
    <property type="term" value="C:heterotrimeric G-protein complex"/>
    <property type="evidence" value="ECO:0007669"/>
    <property type="project" value="TreeGrafter"/>
</dbReference>
<dbReference type="SUPFAM" id="SSF52540">
    <property type="entry name" value="P-loop containing nucleoside triphosphate hydrolases"/>
    <property type="match status" value="1"/>
</dbReference>
<dbReference type="SMART" id="SM00275">
    <property type="entry name" value="G_alpha"/>
    <property type="match status" value="1"/>
</dbReference>
<accession>A0A8T0NKN4</accession>
<dbReference type="AlphaFoldDB" id="A0A8T0NKN4"/>
<keyword evidence="7 11" id="KW-0342">GTP-binding</keyword>
<dbReference type="Gene3D" id="3.40.50.300">
    <property type="entry name" value="P-loop containing nucleotide triphosphate hydrolases"/>
    <property type="match status" value="1"/>
</dbReference>
<keyword evidence="2 12" id="KW-0479">Metal-binding</keyword>
<keyword evidence="3 11" id="KW-0547">Nucleotide-binding</keyword>
<dbReference type="SUPFAM" id="SSF47895">
    <property type="entry name" value="Transducin (alpha subunit), insertion domain"/>
    <property type="match status" value="1"/>
</dbReference>
<keyword evidence="9" id="KW-0539">Nucleus</keyword>
<evidence type="ECO:0000256" key="3">
    <source>
        <dbReference type="ARBA" id="ARBA00022741"/>
    </source>
</evidence>
<dbReference type="InterPro" id="IPR027417">
    <property type="entry name" value="P-loop_NTPase"/>
</dbReference>
<dbReference type="OrthoDB" id="5817230at2759"/>
<keyword evidence="8" id="KW-0807">Transducer</keyword>
<feature type="region of interest" description="Disordered" evidence="13">
    <location>
        <begin position="28"/>
        <end position="152"/>
    </location>
</feature>
<evidence type="ECO:0000313" key="15">
    <source>
        <dbReference type="Proteomes" id="UP000823388"/>
    </source>
</evidence>
<comment type="similarity">
    <text evidence="10">Belongs to the G-alpha family. XLG subfamily.</text>
</comment>
<evidence type="ECO:0000256" key="4">
    <source>
        <dbReference type="ARBA" id="ARBA00022771"/>
    </source>
</evidence>
<dbReference type="CDD" id="cd00066">
    <property type="entry name" value="G-alpha"/>
    <property type="match status" value="1"/>
</dbReference>
<dbReference type="Proteomes" id="UP000823388">
    <property type="component" value="Chromosome 9K"/>
</dbReference>
<dbReference type="Pfam" id="PF00503">
    <property type="entry name" value="G-alpha"/>
    <property type="match status" value="1"/>
</dbReference>
<dbReference type="GO" id="GO:0008270">
    <property type="term" value="F:zinc ion binding"/>
    <property type="evidence" value="ECO:0007669"/>
    <property type="project" value="UniProtKB-KW"/>
</dbReference>
<keyword evidence="15" id="KW-1185">Reference proteome</keyword>
<dbReference type="GO" id="GO:0003924">
    <property type="term" value="F:GTPase activity"/>
    <property type="evidence" value="ECO:0007669"/>
    <property type="project" value="InterPro"/>
</dbReference>
<dbReference type="InterPro" id="IPR011025">
    <property type="entry name" value="GproteinA_insert"/>
</dbReference>
<dbReference type="GO" id="GO:0007188">
    <property type="term" value="P:adenylate cyclase-modulating G protein-coupled receptor signaling pathway"/>
    <property type="evidence" value="ECO:0007669"/>
    <property type="project" value="TreeGrafter"/>
</dbReference>
<keyword evidence="6" id="KW-0106">Calcium</keyword>
<name>A0A8T0NKN4_PANVG</name>
<dbReference type="GO" id="GO:0005634">
    <property type="term" value="C:nucleus"/>
    <property type="evidence" value="ECO:0007669"/>
    <property type="project" value="UniProtKB-SubCell"/>
</dbReference>
<reference evidence="14" key="1">
    <citation type="submission" date="2020-05" db="EMBL/GenBank/DDBJ databases">
        <title>WGS assembly of Panicum virgatum.</title>
        <authorList>
            <person name="Lovell J.T."/>
            <person name="Jenkins J."/>
            <person name="Shu S."/>
            <person name="Juenger T.E."/>
            <person name="Schmutz J."/>
        </authorList>
    </citation>
    <scope>NUCLEOTIDE SEQUENCE</scope>
    <source>
        <strain evidence="14">AP13</strain>
    </source>
</reference>
<evidence type="ECO:0000256" key="8">
    <source>
        <dbReference type="ARBA" id="ARBA00023224"/>
    </source>
</evidence>
<dbReference type="InterPro" id="IPR001019">
    <property type="entry name" value="Gprotein_alpha_su"/>
</dbReference>
<evidence type="ECO:0000256" key="12">
    <source>
        <dbReference type="PIRSR" id="PIRSR601019-2"/>
    </source>
</evidence>
<evidence type="ECO:0000256" key="7">
    <source>
        <dbReference type="ARBA" id="ARBA00023134"/>
    </source>
</evidence>
<sequence length="822" mass="91550">MPSSPPPPEPAPPPPIDTAWARALRRLLPPGAPLPDEDHLDYSFSVDLPDAPAARGPPSPSAAVPRPLQVPVPVPRHRRRISRLLFRTAPAPPPRCASPSPPSFPDAAPTPTSLSLPTSPPRAPESPSPPPLPQLHPPAPAHGGGGGGRRPACARCGKGGRIAVAMGILGDQRQEECLACGARYCAVCVLRAMGSMPEGRKCVTCIGAPVVDPRRRARLGRGSRLLARVLAPEELRQVMRVERGCAANQVRPDEVVVNGRGLSQGELDLLLGCALPPDRLVPGWYWYDKDSGLWGKEGERPDRIVSSKLSVGGKLQADASNGTTQVFVNGREITKTELRMLKLASVQCLRNTHFWLYDDGSYEEEGQNIIKGNIWQKASTRLIANLFSLPIPPGYSHGFKGHATGDSGRFVPEYLEQKRVQKLLLIGLEGSGSSTIFKQAKFLYGSKFSPGEIHDLKLMIQINVYKYLSTLLEWRECFEDEALKQERELCTIDKAAGETVVAQTRSSLYSLNQRLMQFADWLLEIVALGDLDAFFPAATREYAPIVQEVWKDAAIQATHKRNNEFHFLPDVASYFLDRVVEVSSNEYEPTETDILYAEGINQWNGLSLLEFSLDDRYTFTESYVNKPDDPSMQTKYQLIRINSKGLNGGLRCLEMLEEVRAIIFCISLADYDQMWVQSSGEPFNKMITSRDMFEGLIKHPSFQDTTCVLLLNKYDTFEAKINRVPLTVCDWFADFSPVKPHHTHQSLASHAYYYIALKFKDLYSNIANRKLFVFQTKALERKTVDDAFRYIREVLRWDDVKNSDAFGSVDESLCSMDMSSSS</sequence>
<dbReference type="GO" id="GO:0031683">
    <property type="term" value="F:G-protein beta/gamma-subunit complex binding"/>
    <property type="evidence" value="ECO:0007669"/>
    <property type="project" value="InterPro"/>
</dbReference>
<feature type="compositionally biased region" description="Pro residues" evidence="13">
    <location>
        <begin position="118"/>
        <end position="140"/>
    </location>
</feature>
<feature type="binding site" evidence="11">
    <location>
        <begin position="712"/>
        <end position="715"/>
    </location>
    <ligand>
        <name>GTP</name>
        <dbReference type="ChEBI" id="CHEBI:37565"/>
    </ligand>
</feature>
<evidence type="ECO:0000313" key="14">
    <source>
        <dbReference type="EMBL" id="KAG2549997.1"/>
    </source>
</evidence>
<gene>
    <name evidence="14" type="ORF">PVAP13_9KG277426</name>
</gene>
<feature type="binding site" evidence="11">
    <location>
        <position position="778"/>
    </location>
    <ligand>
        <name>GTP</name>
        <dbReference type="ChEBI" id="CHEBI:37565"/>
    </ligand>
</feature>
<evidence type="ECO:0000256" key="6">
    <source>
        <dbReference type="ARBA" id="ARBA00022837"/>
    </source>
</evidence>
<dbReference type="GO" id="GO:0005525">
    <property type="term" value="F:GTP binding"/>
    <property type="evidence" value="ECO:0007669"/>
    <property type="project" value="UniProtKB-KW"/>
</dbReference>
<evidence type="ECO:0000256" key="5">
    <source>
        <dbReference type="ARBA" id="ARBA00022833"/>
    </source>
</evidence>
<dbReference type="Gene3D" id="1.10.400.10">
    <property type="entry name" value="GI Alpha 1, domain 2-like"/>
    <property type="match status" value="1"/>
</dbReference>
<evidence type="ECO:0008006" key="16">
    <source>
        <dbReference type="Google" id="ProtNLM"/>
    </source>
</evidence>
<comment type="caution">
    <text evidence="14">The sequence shown here is derived from an EMBL/GenBank/DDBJ whole genome shotgun (WGS) entry which is preliminary data.</text>
</comment>
<comment type="subcellular location">
    <subcellularLocation>
        <location evidence="1">Nucleus</location>
    </subcellularLocation>
</comment>
<feature type="compositionally biased region" description="Low complexity" evidence="13">
    <location>
        <begin position="105"/>
        <end position="117"/>
    </location>
</feature>
<dbReference type="PANTHER" id="PTHR10218">
    <property type="entry name" value="GTP-BINDING PROTEIN ALPHA SUBUNIT"/>
    <property type="match status" value="1"/>
</dbReference>
<organism evidence="14 15">
    <name type="scientific">Panicum virgatum</name>
    <name type="common">Blackwell switchgrass</name>
    <dbReference type="NCBI Taxonomy" id="38727"/>
    <lineage>
        <taxon>Eukaryota</taxon>
        <taxon>Viridiplantae</taxon>
        <taxon>Streptophyta</taxon>
        <taxon>Embryophyta</taxon>
        <taxon>Tracheophyta</taxon>
        <taxon>Spermatophyta</taxon>
        <taxon>Magnoliopsida</taxon>
        <taxon>Liliopsida</taxon>
        <taxon>Poales</taxon>
        <taxon>Poaceae</taxon>
        <taxon>PACMAD clade</taxon>
        <taxon>Panicoideae</taxon>
        <taxon>Panicodae</taxon>
        <taxon>Paniceae</taxon>
        <taxon>Panicinae</taxon>
        <taxon>Panicum</taxon>
        <taxon>Panicum sect. Hiantes</taxon>
    </lineage>
</organism>
<keyword evidence="4" id="KW-0863">Zinc-finger</keyword>
<dbReference type="EMBL" id="CM029053">
    <property type="protein sequence ID" value="KAG2549997.1"/>
    <property type="molecule type" value="Genomic_DNA"/>
</dbReference>
<keyword evidence="12" id="KW-0460">Magnesium</keyword>
<keyword evidence="5" id="KW-0862">Zinc</keyword>
<feature type="binding site" evidence="11">
    <location>
        <begin position="629"/>
        <end position="633"/>
    </location>
    <ligand>
        <name>GTP</name>
        <dbReference type="ChEBI" id="CHEBI:37565"/>
    </ligand>
</feature>